<reference evidence="8 9" key="1">
    <citation type="submission" date="2019-03" db="EMBL/GenBank/DDBJ databases">
        <title>Freshwater and sediment microbial communities from various areas in North America, analyzing microbe dynamics in response to fracking.</title>
        <authorList>
            <person name="Lamendella R."/>
        </authorList>
    </citation>
    <scope>NUCLEOTIDE SEQUENCE [LARGE SCALE GENOMIC DNA]</scope>
    <source>
        <strain evidence="8 9">18_TX</strain>
    </source>
</reference>
<dbReference type="PANTHER" id="PTHR35535:SF1">
    <property type="entry name" value="HEAT SHOCK PROTEIN HSLJ"/>
    <property type="match status" value="1"/>
</dbReference>
<evidence type="ECO:0000256" key="5">
    <source>
        <dbReference type="SAM" id="SignalP"/>
    </source>
</evidence>
<evidence type="ECO:0000256" key="3">
    <source>
        <dbReference type="ARBA" id="ARBA00023139"/>
    </source>
</evidence>
<keyword evidence="3" id="KW-0564">Palmitate</keyword>
<dbReference type="InterPro" id="IPR038670">
    <property type="entry name" value="HslJ-like_sf"/>
</dbReference>
<dbReference type="Gene3D" id="2.40.128.270">
    <property type="match status" value="1"/>
</dbReference>
<dbReference type="Pfam" id="PF03724">
    <property type="entry name" value="META"/>
    <property type="match status" value="1"/>
</dbReference>
<dbReference type="InterPro" id="IPR053147">
    <property type="entry name" value="Hsp_HslJ-like"/>
</dbReference>
<dbReference type="RefSeq" id="WP_133539468.1">
    <property type="nucleotide sequence ID" value="NZ_SNXI01000006.1"/>
</dbReference>
<dbReference type="PANTHER" id="PTHR35535">
    <property type="entry name" value="HEAT SHOCK PROTEIN HSLJ"/>
    <property type="match status" value="1"/>
</dbReference>
<protein>
    <submittedName>
        <fullName evidence="8">Heat shock protein HslJ</fullName>
    </submittedName>
</protein>
<dbReference type="SUPFAM" id="SSF141488">
    <property type="entry name" value="YdhA-like"/>
    <property type="match status" value="1"/>
</dbReference>
<comment type="caution">
    <text evidence="8">The sequence shown here is derived from an EMBL/GenBank/DDBJ whole genome shotgun (WGS) entry which is preliminary data.</text>
</comment>
<dbReference type="OrthoDB" id="5348860at2"/>
<dbReference type="InterPro" id="IPR036328">
    <property type="entry name" value="MliC_sf"/>
</dbReference>
<dbReference type="InterPro" id="IPR018660">
    <property type="entry name" value="MliC"/>
</dbReference>
<feature type="domain" description="C-type lysozyme inhibitor" evidence="7">
    <location>
        <begin position="31"/>
        <end position="93"/>
    </location>
</feature>
<evidence type="ECO:0000259" key="7">
    <source>
        <dbReference type="Pfam" id="PF09864"/>
    </source>
</evidence>
<evidence type="ECO:0000259" key="6">
    <source>
        <dbReference type="Pfam" id="PF03724"/>
    </source>
</evidence>
<keyword evidence="1 5" id="KW-0732">Signal</keyword>
<name>A0A4R6PHR0_9GAMM</name>
<dbReference type="Gene3D" id="2.40.128.200">
    <property type="match status" value="1"/>
</dbReference>
<keyword evidence="2" id="KW-0472">Membrane</keyword>
<evidence type="ECO:0000256" key="4">
    <source>
        <dbReference type="ARBA" id="ARBA00023288"/>
    </source>
</evidence>
<evidence type="ECO:0000313" key="8">
    <source>
        <dbReference type="EMBL" id="TDP37617.1"/>
    </source>
</evidence>
<evidence type="ECO:0000256" key="1">
    <source>
        <dbReference type="ARBA" id="ARBA00022729"/>
    </source>
</evidence>
<feature type="domain" description="DUF306" evidence="6">
    <location>
        <begin position="201"/>
        <end position="306"/>
    </location>
</feature>
<sequence length="310" mass="34106">MNVYRNLLILSATSVILACSSVSDHAKEIVYQCGIQDVTATFANETVTLAMRGQQQQLQQVVAASGAHFKSNDGRTSYWSKGSEATVTWHDENLPLCIEQGKLPNNVAFSGNEPFWLLTLNRDHVSYTTPEQELEFAASPTAYDDDNDWLIALRAAGEEVGQLRINTSICYDSMSGKASPYSVKLVLQGNEYRGCGGETTQLIQGQPWQLSAMTGSSGSMLDKPSLQFLTEGRLVGTDGCNRFFGHYSVDGEIPRLNVQGATKRMCSQASMTFAQKFIENLNNTSKIDIKEDKLVLKVNSGQQLTFAPKY</sequence>
<accession>A0A4R6PHR0</accession>
<evidence type="ECO:0000256" key="2">
    <source>
        <dbReference type="ARBA" id="ARBA00023136"/>
    </source>
</evidence>
<keyword evidence="4" id="KW-0449">Lipoprotein</keyword>
<dbReference type="InterPro" id="IPR005184">
    <property type="entry name" value="DUF306_Meta_HslJ"/>
</dbReference>
<organism evidence="8 9">
    <name type="scientific">Idiomarina aquatica</name>
    <dbReference type="NCBI Taxonomy" id="1327752"/>
    <lineage>
        <taxon>Bacteria</taxon>
        <taxon>Pseudomonadati</taxon>
        <taxon>Pseudomonadota</taxon>
        <taxon>Gammaproteobacteria</taxon>
        <taxon>Alteromonadales</taxon>
        <taxon>Idiomarinaceae</taxon>
        <taxon>Idiomarina</taxon>
    </lineage>
</organism>
<keyword evidence="8" id="KW-0346">Stress response</keyword>
<keyword evidence="9" id="KW-1185">Reference proteome</keyword>
<dbReference type="AlphaFoldDB" id="A0A4R6PHR0"/>
<dbReference type="Proteomes" id="UP000295531">
    <property type="component" value="Unassembled WGS sequence"/>
</dbReference>
<feature type="chain" id="PRO_5020440369" evidence="5">
    <location>
        <begin position="27"/>
        <end position="310"/>
    </location>
</feature>
<dbReference type="PROSITE" id="PS51257">
    <property type="entry name" value="PROKAR_LIPOPROTEIN"/>
    <property type="match status" value="1"/>
</dbReference>
<evidence type="ECO:0000313" key="9">
    <source>
        <dbReference type="Proteomes" id="UP000295531"/>
    </source>
</evidence>
<dbReference type="EMBL" id="SNXI01000006">
    <property type="protein sequence ID" value="TDP37617.1"/>
    <property type="molecule type" value="Genomic_DNA"/>
</dbReference>
<dbReference type="Pfam" id="PF09864">
    <property type="entry name" value="MliC"/>
    <property type="match status" value="1"/>
</dbReference>
<gene>
    <name evidence="8" type="ORF">DEU29_10680</name>
</gene>
<proteinExistence type="predicted"/>
<feature type="signal peptide" evidence="5">
    <location>
        <begin position="1"/>
        <end position="26"/>
    </location>
</feature>